<dbReference type="Proteomes" id="UP000599109">
    <property type="component" value="Unassembled WGS sequence"/>
</dbReference>
<evidence type="ECO:0000313" key="3">
    <source>
        <dbReference type="Proteomes" id="UP000599109"/>
    </source>
</evidence>
<name>A0A936YZB6_9BURK</name>
<evidence type="ECO:0000256" key="1">
    <source>
        <dbReference type="SAM" id="SignalP"/>
    </source>
</evidence>
<protein>
    <submittedName>
        <fullName evidence="2">Transporter</fullName>
    </submittedName>
</protein>
<keyword evidence="1" id="KW-0732">Signal</keyword>
<dbReference type="EMBL" id="JAEQNE010000002">
    <property type="protein sequence ID" value="MBL0391452.1"/>
    <property type="molecule type" value="Genomic_DNA"/>
</dbReference>
<proteinExistence type="predicted"/>
<organism evidence="2 3">
    <name type="scientific">Ramlibacter monticola</name>
    <dbReference type="NCBI Taxonomy" id="1926872"/>
    <lineage>
        <taxon>Bacteria</taxon>
        <taxon>Pseudomonadati</taxon>
        <taxon>Pseudomonadota</taxon>
        <taxon>Betaproteobacteria</taxon>
        <taxon>Burkholderiales</taxon>
        <taxon>Comamonadaceae</taxon>
        <taxon>Ramlibacter</taxon>
    </lineage>
</organism>
<dbReference type="Pfam" id="PF13557">
    <property type="entry name" value="Phenol_MetA_deg"/>
    <property type="match status" value="1"/>
</dbReference>
<accession>A0A936YZB6</accession>
<comment type="caution">
    <text evidence="2">The sequence shown here is derived from an EMBL/GenBank/DDBJ whole genome shotgun (WGS) entry which is preliminary data.</text>
</comment>
<gene>
    <name evidence="2" type="ORF">JJ685_09905</name>
</gene>
<dbReference type="RefSeq" id="WP_201674083.1">
    <property type="nucleotide sequence ID" value="NZ_JAEQNE010000002.1"/>
</dbReference>
<feature type="signal peptide" evidence="1">
    <location>
        <begin position="1"/>
        <end position="34"/>
    </location>
</feature>
<reference evidence="2 3" key="1">
    <citation type="journal article" date="2017" name="Int. J. Syst. Evol. Microbiol.">
        <title>Ramlibacter monticola sp. nov., isolated from forest soil.</title>
        <authorList>
            <person name="Chaudhary D.K."/>
            <person name="Kim J."/>
        </authorList>
    </citation>
    <scope>NUCLEOTIDE SEQUENCE [LARGE SCALE GENOMIC DNA]</scope>
    <source>
        <strain evidence="2 3">KACC 19175</strain>
    </source>
</reference>
<dbReference type="InterPro" id="IPR025737">
    <property type="entry name" value="FApF"/>
</dbReference>
<dbReference type="AlphaFoldDB" id="A0A936YZB6"/>
<keyword evidence="3" id="KW-1185">Reference proteome</keyword>
<feature type="chain" id="PRO_5036782630" evidence="1">
    <location>
        <begin position="35"/>
        <end position="279"/>
    </location>
</feature>
<sequence length="279" mass="29979">MRPTCPTSLRATRTAVSALAFLAAMTLAVPNACADDDDALSTDRPDFVESSNVVGKGVFQVETSLAYERDRRNGVETRTRSTPTLLRYGVSENWELRIESDGLLRQTVSAAGASSTDSGTADASLSAKWHIRDEDEASGQAALAVIAGVDFDSGSRAFRGAGKVPSVRLVAEWDLPQDASLGVMPGLFYGKDDASGQRYWGGILAATYSRPLWASTRGFVEIAGQELRSARHGGNTVTFDTGVTYAIDRDTQLDFSINVGLNDRTPDLALAIGFSRRFR</sequence>
<evidence type="ECO:0000313" key="2">
    <source>
        <dbReference type="EMBL" id="MBL0391452.1"/>
    </source>
</evidence>